<dbReference type="Pfam" id="PF03413">
    <property type="entry name" value="PepSY"/>
    <property type="match status" value="1"/>
</dbReference>
<dbReference type="InterPro" id="IPR025711">
    <property type="entry name" value="PepSY"/>
</dbReference>
<dbReference type="RefSeq" id="WP_055207405.1">
    <property type="nucleotide sequence ID" value="NZ_CZBO01000002.1"/>
</dbReference>
<keyword evidence="2" id="KW-0472">Membrane</keyword>
<name>A0A174SS66_9CLOT</name>
<protein>
    <recommendedName>
        <fullName evidence="3">PepSY domain-containing protein</fullName>
    </recommendedName>
</protein>
<dbReference type="Proteomes" id="UP000095563">
    <property type="component" value="Unassembled WGS sequence"/>
</dbReference>
<feature type="region of interest" description="Disordered" evidence="1">
    <location>
        <begin position="156"/>
        <end position="193"/>
    </location>
</feature>
<sequence length="193" mass="21853">MNNKENRNEEKKYIEAENVEIIEDNFEDNFEDSSNTKGSSGYDDTFNKAKDTAKNTFTSLKEGISKHKKNIKRTIISVVMLGIICGIGAGGFAFYKIKESTKYTIEQAKEVALKAVSGTVVKSEKDYDDLHVEYEFKIKDDKNMLHEVTVDGESGAILEIESPTTHKNNKKENHLDDDHIVKDHSNKENSNNK</sequence>
<evidence type="ECO:0000313" key="5">
    <source>
        <dbReference type="Proteomes" id="UP000095563"/>
    </source>
</evidence>
<feature type="transmembrane region" description="Helical" evidence="2">
    <location>
        <begin position="75"/>
        <end position="95"/>
    </location>
</feature>
<evidence type="ECO:0000313" key="4">
    <source>
        <dbReference type="EMBL" id="CUP98717.1"/>
    </source>
</evidence>
<dbReference type="AlphaFoldDB" id="A0A174SS66"/>
<evidence type="ECO:0000256" key="2">
    <source>
        <dbReference type="SAM" id="Phobius"/>
    </source>
</evidence>
<keyword evidence="2" id="KW-0812">Transmembrane</keyword>
<dbReference type="Gene3D" id="3.10.450.40">
    <property type="match status" value="1"/>
</dbReference>
<organism evidence="4 5">
    <name type="scientific">Clostridium baratii</name>
    <dbReference type="NCBI Taxonomy" id="1561"/>
    <lineage>
        <taxon>Bacteria</taxon>
        <taxon>Bacillati</taxon>
        <taxon>Bacillota</taxon>
        <taxon>Clostridia</taxon>
        <taxon>Eubacteriales</taxon>
        <taxon>Clostridiaceae</taxon>
        <taxon>Clostridium</taxon>
    </lineage>
</organism>
<feature type="region of interest" description="Disordered" evidence="1">
    <location>
        <begin position="25"/>
        <end position="45"/>
    </location>
</feature>
<proteinExistence type="predicted"/>
<evidence type="ECO:0000256" key="1">
    <source>
        <dbReference type="SAM" id="MobiDB-lite"/>
    </source>
</evidence>
<feature type="compositionally biased region" description="Basic and acidic residues" evidence="1">
    <location>
        <begin position="170"/>
        <end position="187"/>
    </location>
</feature>
<keyword evidence="2" id="KW-1133">Transmembrane helix</keyword>
<feature type="domain" description="PepSY" evidence="3">
    <location>
        <begin position="102"/>
        <end position="161"/>
    </location>
</feature>
<accession>A0A174SS66</accession>
<evidence type="ECO:0000259" key="3">
    <source>
        <dbReference type="Pfam" id="PF03413"/>
    </source>
</evidence>
<reference evidence="4 5" key="1">
    <citation type="submission" date="2015-09" db="EMBL/GenBank/DDBJ databases">
        <authorList>
            <consortium name="Pathogen Informatics"/>
        </authorList>
    </citation>
    <scope>NUCLEOTIDE SEQUENCE [LARGE SCALE GENOMIC DNA]</scope>
    <source>
        <strain evidence="4 5">2789STDY5834956</strain>
    </source>
</reference>
<gene>
    <name evidence="4" type="ORF">ERS852568_01445</name>
</gene>
<dbReference type="EMBL" id="CZBO01000002">
    <property type="protein sequence ID" value="CUP98717.1"/>
    <property type="molecule type" value="Genomic_DNA"/>
</dbReference>